<proteinExistence type="predicted"/>
<comment type="caution">
    <text evidence="1">The sequence shown here is derived from an EMBL/GenBank/DDBJ whole genome shotgun (WGS) entry which is preliminary data.</text>
</comment>
<dbReference type="EMBL" id="BBNR01000012">
    <property type="protein sequence ID" value="GAL67771.1"/>
    <property type="molecule type" value="Genomic_DNA"/>
</dbReference>
<sequence length="69" mass="8042">MEHIIFAVINFLSKKGKFSIVVPFKEEGKYIEEASLIHLFPNRILRVKGNPTSNIKRSLIEFPIRKVMQ</sequence>
<gene>
    <name evidence="1" type="ORF">JCM19301_1058</name>
</gene>
<dbReference type="STRING" id="504487.JCM19538_1609"/>
<dbReference type="AlphaFoldDB" id="A0A090VSR9"/>
<protein>
    <submittedName>
        <fullName evidence="1">Uncharacterized protein</fullName>
    </submittedName>
</protein>
<name>A0A090VSR9_9FLAO</name>
<dbReference type="Proteomes" id="UP000029641">
    <property type="component" value="Unassembled WGS sequence"/>
</dbReference>
<evidence type="ECO:0000313" key="2">
    <source>
        <dbReference type="Proteomes" id="UP000029641"/>
    </source>
</evidence>
<evidence type="ECO:0000313" key="1">
    <source>
        <dbReference type="EMBL" id="GAL67771.1"/>
    </source>
</evidence>
<accession>A0A090VSR9</accession>
<reference evidence="1 2" key="1">
    <citation type="journal article" date="2014" name="Genome Announc.">
        <title>Draft Genome Sequence of Marine Flavobacterium Jejuia pallidilutea Strain 11shimoA1 and Pigmentation Mutants.</title>
        <authorList>
            <person name="Takatani N."/>
            <person name="Nakanishi M."/>
            <person name="Meirelles P."/>
            <person name="Mino S."/>
            <person name="Suda W."/>
            <person name="Oshima K."/>
            <person name="Hattori M."/>
            <person name="Ohkuma M."/>
            <person name="Hosokawa M."/>
            <person name="Miyashita K."/>
            <person name="Thompson F.L."/>
            <person name="Niwa A."/>
            <person name="Sawabe T."/>
            <person name="Sawabe T."/>
        </authorList>
    </citation>
    <scope>NUCLEOTIDE SEQUENCE [LARGE SCALE GENOMIC DNA]</scope>
    <source>
        <strain evidence="1 2">JCM 19301</strain>
    </source>
</reference>
<organism evidence="1 2">
    <name type="scientific">Jejuia pallidilutea</name>
    <dbReference type="NCBI Taxonomy" id="504487"/>
    <lineage>
        <taxon>Bacteria</taxon>
        <taxon>Pseudomonadati</taxon>
        <taxon>Bacteroidota</taxon>
        <taxon>Flavobacteriia</taxon>
        <taxon>Flavobacteriales</taxon>
        <taxon>Flavobacteriaceae</taxon>
        <taxon>Jejuia</taxon>
    </lineage>
</organism>
<dbReference type="eggNOG" id="COG4123">
    <property type="taxonomic scope" value="Bacteria"/>
</dbReference>